<dbReference type="GO" id="GO:0005375">
    <property type="term" value="F:copper ion transmembrane transporter activity"/>
    <property type="evidence" value="ECO:0007669"/>
    <property type="project" value="UniProtKB-UniRule"/>
</dbReference>
<keyword evidence="6" id="KW-0406">Ion transport</keyword>
<evidence type="ECO:0000256" key="4">
    <source>
        <dbReference type="ARBA" id="ARBA00022989"/>
    </source>
</evidence>
<feature type="transmembrane region" description="Helical" evidence="6">
    <location>
        <begin position="131"/>
        <end position="150"/>
    </location>
</feature>
<evidence type="ECO:0000256" key="2">
    <source>
        <dbReference type="ARBA" id="ARBA00006921"/>
    </source>
</evidence>
<keyword evidence="4 6" id="KW-1133">Transmembrane helix</keyword>
<dbReference type="Proteomes" id="UP000799302">
    <property type="component" value="Unassembled WGS sequence"/>
</dbReference>
<dbReference type="OrthoDB" id="161814at2759"/>
<evidence type="ECO:0000256" key="5">
    <source>
        <dbReference type="ARBA" id="ARBA00023136"/>
    </source>
</evidence>
<evidence type="ECO:0000256" key="3">
    <source>
        <dbReference type="ARBA" id="ARBA00022692"/>
    </source>
</evidence>
<proteinExistence type="inferred from homology"/>
<keyword evidence="3 6" id="KW-0812">Transmembrane</keyword>
<keyword evidence="6" id="KW-0187">Copper transport</keyword>
<evidence type="ECO:0000256" key="6">
    <source>
        <dbReference type="RuleBase" id="RU367022"/>
    </source>
</evidence>
<name>A0A6A6U454_9PEZI</name>
<comment type="similarity">
    <text evidence="2 6">Belongs to the copper transporter (Ctr) (TC 1.A.56) family. SLC31A subfamily.</text>
</comment>
<dbReference type="EMBL" id="MU004239">
    <property type="protein sequence ID" value="KAF2665908.1"/>
    <property type="molecule type" value="Genomic_DNA"/>
</dbReference>
<keyword evidence="5 6" id="KW-0472">Membrane</keyword>
<evidence type="ECO:0000313" key="7">
    <source>
        <dbReference type="EMBL" id="KAF2665908.1"/>
    </source>
</evidence>
<keyword evidence="6" id="KW-0186">Copper</keyword>
<keyword evidence="8" id="KW-1185">Reference proteome</keyword>
<keyword evidence="6" id="KW-0813">Transport</keyword>
<feature type="transmembrane region" description="Helical" evidence="6">
    <location>
        <begin position="23"/>
        <end position="42"/>
    </location>
</feature>
<evidence type="ECO:0000256" key="1">
    <source>
        <dbReference type="ARBA" id="ARBA00004141"/>
    </source>
</evidence>
<sequence>MLWNWHTIDACFLARSWQITSQGAFAGTCIGVVLLVMTLEGLRRAAVEWERVLATRAQKAIAVTVDNKTRVPSSDSGTSGNKMLQSEDIASPELVVIRPTVWQALVRSGLHCSQFAVAYLVMLMAMYYNGYIIICIFSGAFLGFFVFSGFQPIQVKAQAASTSNATVCCG</sequence>
<gene>
    <name evidence="7" type="ORF">BT63DRAFT_43618</name>
</gene>
<accession>A0A6A6U454</accession>
<dbReference type="Pfam" id="PF04145">
    <property type="entry name" value="Ctr"/>
    <property type="match status" value="1"/>
</dbReference>
<dbReference type="GO" id="GO:0016020">
    <property type="term" value="C:membrane"/>
    <property type="evidence" value="ECO:0007669"/>
    <property type="project" value="UniProtKB-SubCell"/>
</dbReference>
<dbReference type="AlphaFoldDB" id="A0A6A6U454"/>
<dbReference type="PANTHER" id="PTHR12483">
    <property type="entry name" value="SOLUTE CARRIER FAMILY 31 COPPER TRANSPORTERS"/>
    <property type="match status" value="1"/>
</dbReference>
<comment type="subcellular location">
    <subcellularLocation>
        <location evidence="1 6">Membrane</location>
        <topology evidence="1 6">Multi-pass membrane protein</topology>
    </subcellularLocation>
</comment>
<dbReference type="PANTHER" id="PTHR12483:SF73">
    <property type="entry name" value="COPPER TRANSPORT PROTEIN CTR3"/>
    <property type="match status" value="1"/>
</dbReference>
<dbReference type="InterPro" id="IPR007274">
    <property type="entry name" value="Cop_transporter"/>
</dbReference>
<protein>
    <recommendedName>
        <fullName evidence="6">Copper transport protein</fullName>
    </recommendedName>
</protein>
<organism evidence="7 8">
    <name type="scientific">Microthyrium microscopicum</name>
    <dbReference type="NCBI Taxonomy" id="703497"/>
    <lineage>
        <taxon>Eukaryota</taxon>
        <taxon>Fungi</taxon>
        <taxon>Dikarya</taxon>
        <taxon>Ascomycota</taxon>
        <taxon>Pezizomycotina</taxon>
        <taxon>Dothideomycetes</taxon>
        <taxon>Dothideomycetes incertae sedis</taxon>
        <taxon>Microthyriales</taxon>
        <taxon>Microthyriaceae</taxon>
        <taxon>Microthyrium</taxon>
    </lineage>
</organism>
<evidence type="ECO:0000313" key="8">
    <source>
        <dbReference type="Proteomes" id="UP000799302"/>
    </source>
</evidence>
<reference evidence="7" key="1">
    <citation type="journal article" date="2020" name="Stud. Mycol.">
        <title>101 Dothideomycetes genomes: a test case for predicting lifestyles and emergence of pathogens.</title>
        <authorList>
            <person name="Haridas S."/>
            <person name="Albert R."/>
            <person name="Binder M."/>
            <person name="Bloem J."/>
            <person name="Labutti K."/>
            <person name="Salamov A."/>
            <person name="Andreopoulos B."/>
            <person name="Baker S."/>
            <person name="Barry K."/>
            <person name="Bills G."/>
            <person name="Bluhm B."/>
            <person name="Cannon C."/>
            <person name="Castanera R."/>
            <person name="Culley D."/>
            <person name="Daum C."/>
            <person name="Ezra D."/>
            <person name="Gonzalez J."/>
            <person name="Henrissat B."/>
            <person name="Kuo A."/>
            <person name="Liang C."/>
            <person name="Lipzen A."/>
            <person name="Lutzoni F."/>
            <person name="Magnuson J."/>
            <person name="Mondo S."/>
            <person name="Nolan M."/>
            <person name="Ohm R."/>
            <person name="Pangilinan J."/>
            <person name="Park H.-J."/>
            <person name="Ramirez L."/>
            <person name="Alfaro M."/>
            <person name="Sun H."/>
            <person name="Tritt A."/>
            <person name="Yoshinaga Y."/>
            <person name="Zwiers L.-H."/>
            <person name="Turgeon B."/>
            <person name="Goodwin S."/>
            <person name="Spatafora J."/>
            <person name="Crous P."/>
            <person name="Grigoriev I."/>
        </authorList>
    </citation>
    <scope>NUCLEOTIDE SEQUENCE</scope>
    <source>
        <strain evidence="7">CBS 115976</strain>
    </source>
</reference>